<dbReference type="PANTHER" id="PTHR40697">
    <property type="entry name" value="ACETOIN CATABOLISM PROTEIN X"/>
    <property type="match status" value="1"/>
</dbReference>
<dbReference type="SUPFAM" id="SSF111331">
    <property type="entry name" value="NAD kinase/diacylglycerol kinase-like"/>
    <property type="match status" value="1"/>
</dbReference>
<dbReference type="EMBL" id="CP029347">
    <property type="protein sequence ID" value="AWL12433.1"/>
    <property type="molecule type" value="Genomic_DNA"/>
</dbReference>
<dbReference type="GO" id="GO:0006741">
    <property type="term" value="P:NADP+ biosynthetic process"/>
    <property type="evidence" value="ECO:0007669"/>
    <property type="project" value="InterPro"/>
</dbReference>
<dbReference type="AlphaFoldDB" id="A0A2S2E463"/>
<dbReference type="Proteomes" id="UP000245728">
    <property type="component" value="Chromosome"/>
</dbReference>
<dbReference type="GO" id="GO:0005524">
    <property type="term" value="F:ATP binding"/>
    <property type="evidence" value="ECO:0007669"/>
    <property type="project" value="UniProtKB-ARBA"/>
</dbReference>
<dbReference type="PIRSF" id="PIRSF016907">
    <property type="entry name" value="Kin_ATP-NAD"/>
    <property type="match status" value="1"/>
</dbReference>
<dbReference type="Pfam" id="PF20143">
    <property type="entry name" value="NAD_kinase_C"/>
    <property type="match status" value="1"/>
</dbReference>
<protein>
    <recommendedName>
        <fullName evidence="3">ATP-NAD kinase</fullName>
    </recommendedName>
</protein>
<dbReference type="InterPro" id="IPR017438">
    <property type="entry name" value="ATP-NAD_kinase_N"/>
</dbReference>
<gene>
    <name evidence="1" type="ORF">HMF8227_01963</name>
</gene>
<dbReference type="KEGG" id="salh:HMF8227_01963"/>
<dbReference type="GO" id="GO:0003951">
    <property type="term" value="F:NAD+ kinase activity"/>
    <property type="evidence" value="ECO:0007669"/>
    <property type="project" value="InterPro"/>
</dbReference>
<accession>A0A2S2E463</accession>
<sequence length="373" mass="39584">MFKLGLIINPYAGIGGALALKGSDGAAVRQKALAMGAEQKAPKRAAEALELLAPLKDRIGIVTAAGDMGQRIAEQLGFETEVIYQPPEQTEAKDSQKLAELLMEQHVDLILFAGGDGTARNICDVVGETLPVLGIPAGCKIHSGVYTVTPKAAGKVVEKLVKGELLSLREADVMDIDEEQFRQGQVRARRFGEMRVPAELQYVQAVKMGGRESDELVLADIAAHVIESMNDELYIMGSGSTVASIMEELGLDNTLLGVDLVHNEELIGQDMTAEALLSAVKGKAAKLVITLIGGQGHLFGRGNQQLSPEVIRAVGRDHILVVATKTKLQALDGRPLIADTGDAELDKALSGPITVITGFHDQVIYPVASPGSE</sequence>
<evidence type="ECO:0008006" key="3">
    <source>
        <dbReference type="Google" id="ProtNLM"/>
    </source>
</evidence>
<dbReference type="Gene3D" id="3.40.50.10330">
    <property type="entry name" value="Probable inorganic polyphosphate/atp-NAD kinase, domain 1"/>
    <property type="match status" value="1"/>
</dbReference>
<name>A0A2S2E463_9ALTE</name>
<proteinExistence type="predicted"/>
<dbReference type="Pfam" id="PF01513">
    <property type="entry name" value="NAD_kinase"/>
    <property type="match status" value="1"/>
</dbReference>
<dbReference type="InterPro" id="IPR011386">
    <property type="entry name" value="Put_ATP-NAD_kin"/>
</dbReference>
<organism evidence="1 2">
    <name type="scientific">Saliniradius amylolyticus</name>
    <dbReference type="NCBI Taxonomy" id="2183582"/>
    <lineage>
        <taxon>Bacteria</taxon>
        <taxon>Pseudomonadati</taxon>
        <taxon>Pseudomonadota</taxon>
        <taxon>Gammaproteobacteria</taxon>
        <taxon>Alteromonadales</taxon>
        <taxon>Alteromonadaceae</taxon>
        <taxon>Saliniradius</taxon>
    </lineage>
</organism>
<dbReference type="GO" id="GO:0051287">
    <property type="term" value="F:NAD binding"/>
    <property type="evidence" value="ECO:0007669"/>
    <property type="project" value="UniProtKB-ARBA"/>
</dbReference>
<reference evidence="1 2" key="1">
    <citation type="submission" date="2018-05" db="EMBL/GenBank/DDBJ databases">
        <title>Salinimonas sp. HMF8227 Genome sequencing and assembly.</title>
        <authorList>
            <person name="Kang H."/>
            <person name="Kang J."/>
            <person name="Cha I."/>
            <person name="Kim H."/>
            <person name="Joh K."/>
        </authorList>
    </citation>
    <scope>NUCLEOTIDE SEQUENCE [LARGE SCALE GENOMIC DNA]</scope>
    <source>
        <strain evidence="1 2">HMF8227</strain>
    </source>
</reference>
<dbReference type="InterPro" id="IPR016064">
    <property type="entry name" value="NAD/diacylglycerol_kinase_sf"/>
</dbReference>
<evidence type="ECO:0000313" key="1">
    <source>
        <dbReference type="EMBL" id="AWL12433.1"/>
    </source>
</evidence>
<keyword evidence="2" id="KW-1185">Reference proteome</keyword>
<dbReference type="InterPro" id="IPR002504">
    <property type="entry name" value="NADK"/>
</dbReference>
<evidence type="ECO:0000313" key="2">
    <source>
        <dbReference type="Proteomes" id="UP000245728"/>
    </source>
</evidence>
<dbReference type="PANTHER" id="PTHR40697:SF2">
    <property type="entry name" value="ATP-NAD KINASE-RELATED"/>
    <property type="match status" value="1"/>
</dbReference>
<dbReference type="InterPro" id="IPR039065">
    <property type="entry name" value="AcoX-like"/>
</dbReference>